<evidence type="ECO:0000313" key="3">
    <source>
        <dbReference type="EMBL" id="KXT69181.1"/>
    </source>
</evidence>
<proteinExistence type="predicted"/>
<keyword evidence="2" id="KW-1133">Transmembrane helix</keyword>
<keyword evidence="2" id="KW-0812">Transmembrane</keyword>
<evidence type="ECO:0000313" key="4">
    <source>
        <dbReference type="Proteomes" id="UP000070377"/>
    </source>
</evidence>
<protein>
    <submittedName>
        <fullName evidence="3">Uncharacterized protein</fullName>
    </submittedName>
</protein>
<dbReference type="Proteomes" id="UP000070377">
    <property type="component" value="Unassembled WGS sequence"/>
</dbReference>
<comment type="caution">
    <text evidence="3">The sequence shown here is derived from an EMBL/GenBank/DDBJ whole genome shotgun (WGS) entry which is preliminary data.</text>
</comment>
<reference evidence="3 4" key="1">
    <citation type="submission" date="2016-01" db="EMBL/GenBank/DDBJ databases">
        <title>Highly variable Streptococcus oralis are common among viridans streptococci isolated from primates.</title>
        <authorList>
            <person name="Denapaite D."/>
            <person name="Rieger M."/>
            <person name="Koendgen S."/>
            <person name="Brueckner R."/>
            <person name="Ochigava I."/>
            <person name="Kappeler P."/>
            <person name="Maetz-Rensing K."/>
            <person name="Leendertz F."/>
            <person name="Hakenbeck R."/>
        </authorList>
    </citation>
    <scope>NUCLEOTIDE SEQUENCE [LARGE SCALE GENOMIC DNA]</scope>
    <source>
        <strain evidence="3 4">DD08</strain>
    </source>
</reference>
<feature type="compositionally biased region" description="Polar residues" evidence="1">
    <location>
        <begin position="95"/>
        <end position="106"/>
    </location>
</feature>
<feature type="transmembrane region" description="Helical" evidence="2">
    <location>
        <begin position="137"/>
        <end position="155"/>
    </location>
</feature>
<feature type="region of interest" description="Disordered" evidence="1">
    <location>
        <begin position="87"/>
        <end position="113"/>
    </location>
</feature>
<dbReference type="EMBL" id="LQRD01000056">
    <property type="protein sequence ID" value="KXT69181.1"/>
    <property type="molecule type" value="Genomic_DNA"/>
</dbReference>
<dbReference type="AlphaFoldDB" id="A0A139N0E0"/>
<gene>
    <name evidence="3" type="ORF">SCRDD08_01466</name>
</gene>
<evidence type="ECO:0000256" key="2">
    <source>
        <dbReference type="SAM" id="Phobius"/>
    </source>
</evidence>
<organism evidence="3 4">
    <name type="scientific">Streptococcus cristatus</name>
    <dbReference type="NCBI Taxonomy" id="45634"/>
    <lineage>
        <taxon>Bacteria</taxon>
        <taxon>Bacillati</taxon>
        <taxon>Bacillota</taxon>
        <taxon>Bacilli</taxon>
        <taxon>Lactobacillales</taxon>
        <taxon>Streptococcaceae</taxon>
        <taxon>Streptococcus</taxon>
    </lineage>
</organism>
<keyword evidence="2" id="KW-0472">Membrane</keyword>
<dbReference type="STRING" id="45634.SCRDD08_01466"/>
<accession>A0A139N0E0</accession>
<sequence length="161" mass="17352">MEANFLTHRSRRKLFSLGICSFLLGLSISVTPMAVVGADEVQQAESQLEQIADSSVEEDDFLQLVDQGSDGVNQGKKSYTIDLLCHGKGPKNKGTEQSNADASTEGKSVKREGCDIDPLADKKEVATAEPKKTDSTLLNVSLFGLVAAVVGFVFVKKMKKE</sequence>
<evidence type="ECO:0000256" key="1">
    <source>
        <dbReference type="SAM" id="MobiDB-lite"/>
    </source>
</evidence>
<name>A0A139N0E0_STRCR</name>
<dbReference type="PATRIC" id="fig|45634.12.peg.1534"/>
<dbReference type="RefSeq" id="WP_061423038.1">
    <property type="nucleotide sequence ID" value="NZ_KQ969062.1"/>
</dbReference>